<evidence type="ECO:0000313" key="16">
    <source>
        <dbReference type="Proteomes" id="UP000244450"/>
    </source>
</evidence>
<feature type="domain" description="TonB-dependent receptor-like beta-barrel" evidence="13">
    <location>
        <begin position="247"/>
        <end position="757"/>
    </location>
</feature>
<dbReference type="InterPro" id="IPR008969">
    <property type="entry name" value="CarboxyPept-like_regulatory"/>
</dbReference>
<evidence type="ECO:0000256" key="3">
    <source>
        <dbReference type="ARBA" id="ARBA00022452"/>
    </source>
</evidence>
<evidence type="ECO:0000259" key="14">
    <source>
        <dbReference type="Pfam" id="PF07715"/>
    </source>
</evidence>
<dbReference type="OrthoDB" id="9795928at2"/>
<dbReference type="Pfam" id="PF07715">
    <property type="entry name" value="Plug"/>
    <property type="match status" value="1"/>
</dbReference>
<dbReference type="InterPro" id="IPR012910">
    <property type="entry name" value="Plug_dom"/>
</dbReference>
<keyword evidence="2 10" id="KW-0813">Transport</keyword>
<dbReference type="PANTHER" id="PTHR30069:SF29">
    <property type="entry name" value="HEMOGLOBIN AND HEMOGLOBIN-HAPTOGLOBIN-BINDING PROTEIN 1-RELATED"/>
    <property type="match status" value="1"/>
</dbReference>
<evidence type="ECO:0000313" key="15">
    <source>
        <dbReference type="EMBL" id="PUZ29122.1"/>
    </source>
</evidence>
<comment type="similarity">
    <text evidence="10 11">Belongs to the TonB-dependent receptor family.</text>
</comment>
<keyword evidence="16" id="KW-1185">Reference proteome</keyword>
<feature type="signal peptide" evidence="12">
    <location>
        <begin position="1"/>
        <end position="21"/>
    </location>
</feature>
<proteinExistence type="inferred from homology"/>
<dbReference type="SUPFAM" id="SSF49464">
    <property type="entry name" value="Carboxypeptidase regulatory domain-like"/>
    <property type="match status" value="1"/>
</dbReference>
<dbReference type="InterPro" id="IPR037066">
    <property type="entry name" value="Plug_dom_sf"/>
</dbReference>
<name>A0A2T7BN77_9BACT</name>
<keyword evidence="9 10" id="KW-0998">Cell outer membrane</keyword>
<dbReference type="Gene3D" id="2.170.130.10">
    <property type="entry name" value="TonB-dependent receptor, plug domain"/>
    <property type="match status" value="1"/>
</dbReference>
<evidence type="ECO:0000256" key="11">
    <source>
        <dbReference type="RuleBase" id="RU003357"/>
    </source>
</evidence>
<dbReference type="Gene3D" id="2.60.40.1120">
    <property type="entry name" value="Carboxypeptidase-like, regulatory domain"/>
    <property type="match status" value="1"/>
</dbReference>
<sequence>MFLRRIIVTVILCVYAGTAFAADDQNSLSGTVTDGNTHQPLIGASVYFPDLHSGAAADASGHYIINHLPAGTYTVEVHSIGYAAFTTSIRIKGATVHDFELKETLIEKNEVVVTGVNMATSTRKSPVPISVVRKDYLDENVSTNIVDAIAKLPGVSQLTTGPAISKPYIRGLGYNRVVVVADEVRQEGQQWGDEHGIEVDDYNVSRLEVLKGPASLLYGSDALAGVVNIIAPPPVPVGTIKGNVEANYQTNSGLVGYHANIAGNSNGFSWSAYGTQKYSHDYKNKYDGPVFDSRFNNTNYGASIGLNKNWGYSRLIFSSFNQQLGLVEGARDSLGHFTKQVDVDGVAEDQTVTARDGRDYSMTLPRQKIGHQKLVWDNNLYLKNGGRLGLTLGYQLNQRREYGDVLNPDQPGLSLHLRTLNYALKYFLPEAKGWQTSVGVNGMQQRNENKGIEFLIPDYDLFDIGGFVVTRKTFDKLTVSGGARFDSRSIDSKSLVDNGDPKFSAFHKQFSNVSASMGLSYEASDMWTLKLNAARGFRAPNIAELSANGVHEGTIKYEYGNTSLKPEVSTQGDFGAEFNSTHVSVTGSVFFNHINNFIYSRKLASVNGGDSIPAEGNEEGYAAFKYQQTSANLYGGELLVDVHPHPIDWLHFENTLSLVKGVASNATDSTKYLPNIPAAHWLSELKGKFKQSGKRVQNLYAGVQMDMNFAQNDIFSAYETETATPAYTLLNATVGADFMNRDKKKVLFSLHLGANNLTDIAYQNHLSRLKYADVNPVTGRVGVFNMGRNFSVKLVVPIDFK</sequence>
<dbReference type="Proteomes" id="UP000244450">
    <property type="component" value="Unassembled WGS sequence"/>
</dbReference>
<dbReference type="GO" id="GO:0015344">
    <property type="term" value="F:siderophore uptake transmembrane transporter activity"/>
    <property type="evidence" value="ECO:0007669"/>
    <property type="project" value="TreeGrafter"/>
</dbReference>
<keyword evidence="3 10" id="KW-1134">Transmembrane beta strand</keyword>
<dbReference type="SUPFAM" id="SSF56935">
    <property type="entry name" value="Porins"/>
    <property type="match status" value="1"/>
</dbReference>
<comment type="caution">
    <text evidence="15">The sequence shown here is derived from an EMBL/GenBank/DDBJ whole genome shotgun (WGS) entry which is preliminary data.</text>
</comment>
<evidence type="ECO:0000256" key="8">
    <source>
        <dbReference type="ARBA" id="ARBA00023170"/>
    </source>
</evidence>
<evidence type="ECO:0000256" key="1">
    <source>
        <dbReference type="ARBA" id="ARBA00004571"/>
    </source>
</evidence>
<evidence type="ECO:0000256" key="10">
    <source>
        <dbReference type="PROSITE-ProRule" id="PRU01360"/>
    </source>
</evidence>
<accession>A0A2T7BN77</accession>
<evidence type="ECO:0000256" key="6">
    <source>
        <dbReference type="ARBA" id="ARBA00023077"/>
    </source>
</evidence>
<dbReference type="Pfam" id="PF00593">
    <property type="entry name" value="TonB_dep_Rec_b-barrel"/>
    <property type="match status" value="1"/>
</dbReference>
<evidence type="ECO:0000256" key="12">
    <source>
        <dbReference type="SAM" id="SignalP"/>
    </source>
</evidence>
<gene>
    <name evidence="15" type="ORF">DCC81_06565</name>
</gene>
<evidence type="ECO:0000256" key="7">
    <source>
        <dbReference type="ARBA" id="ARBA00023136"/>
    </source>
</evidence>
<dbReference type="EMBL" id="QCYK01000001">
    <property type="protein sequence ID" value="PUZ29122.1"/>
    <property type="molecule type" value="Genomic_DNA"/>
</dbReference>
<keyword evidence="8 15" id="KW-0675">Receptor</keyword>
<evidence type="ECO:0000256" key="2">
    <source>
        <dbReference type="ARBA" id="ARBA00022448"/>
    </source>
</evidence>
<organism evidence="15 16">
    <name type="scientific">Chitinophaga parva</name>
    <dbReference type="NCBI Taxonomy" id="2169414"/>
    <lineage>
        <taxon>Bacteria</taxon>
        <taxon>Pseudomonadati</taxon>
        <taxon>Bacteroidota</taxon>
        <taxon>Chitinophagia</taxon>
        <taxon>Chitinophagales</taxon>
        <taxon>Chitinophagaceae</taxon>
        <taxon>Chitinophaga</taxon>
    </lineage>
</organism>
<evidence type="ECO:0000256" key="9">
    <source>
        <dbReference type="ARBA" id="ARBA00023237"/>
    </source>
</evidence>
<dbReference type="InterPro" id="IPR036942">
    <property type="entry name" value="Beta-barrel_TonB_sf"/>
</dbReference>
<evidence type="ECO:0000256" key="4">
    <source>
        <dbReference type="ARBA" id="ARBA00022692"/>
    </source>
</evidence>
<dbReference type="GO" id="GO:0044718">
    <property type="term" value="P:siderophore transmembrane transport"/>
    <property type="evidence" value="ECO:0007669"/>
    <property type="project" value="TreeGrafter"/>
</dbReference>
<feature type="domain" description="TonB-dependent receptor plug" evidence="14">
    <location>
        <begin position="122"/>
        <end position="226"/>
    </location>
</feature>
<dbReference type="Pfam" id="PF13715">
    <property type="entry name" value="CarbopepD_reg_2"/>
    <property type="match status" value="1"/>
</dbReference>
<dbReference type="RefSeq" id="WP_108685761.1">
    <property type="nucleotide sequence ID" value="NZ_QCYK01000001.1"/>
</dbReference>
<reference evidence="15 16" key="1">
    <citation type="submission" date="2018-04" db="EMBL/GenBank/DDBJ databases">
        <title>Chitinophaga fuyangensis sp. nov., isolated from soil in a chemical factory.</title>
        <authorList>
            <person name="Chen K."/>
        </authorList>
    </citation>
    <scope>NUCLEOTIDE SEQUENCE [LARGE SCALE GENOMIC DNA]</scope>
    <source>
        <strain evidence="15 16">LY-1</strain>
    </source>
</reference>
<dbReference type="InterPro" id="IPR039426">
    <property type="entry name" value="TonB-dep_rcpt-like"/>
</dbReference>
<comment type="subcellular location">
    <subcellularLocation>
        <location evidence="1 10">Cell outer membrane</location>
        <topology evidence="1 10">Multi-pass membrane protein</topology>
    </subcellularLocation>
</comment>
<dbReference type="Gene3D" id="2.40.170.20">
    <property type="entry name" value="TonB-dependent receptor, beta-barrel domain"/>
    <property type="match status" value="1"/>
</dbReference>
<dbReference type="PANTHER" id="PTHR30069">
    <property type="entry name" value="TONB-DEPENDENT OUTER MEMBRANE RECEPTOR"/>
    <property type="match status" value="1"/>
</dbReference>
<dbReference type="PROSITE" id="PS52016">
    <property type="entry name" value="TONB_DEPENDENT_REC_3"/>
    <property type="match status" value="1"/>
</dbReference>
<evidence type="ECO:0000256" key="5">
    <source>
        <dbReference type="ARBA" id="ARBA00022729"/>
    </source>
</evidence>
<keyword evidence="4 10" id="KW-0812">Transmembrane</keyword>
<evidence type="ECO:0000259" key="13">
    <source>
        <dbReference type="Pfam" id="PF00593"/>
    </source>
</evidence>
<dbReference type="GO" id="GO:0009279">
    <property type="term" value="C:cell outer membrane"/>
    <property type="evidence" value="ECO:0007669"/>
    <property type="project" value="UniProtKB-SubCell"/>
</dbReference>
<keyword evidence="5 12" id="KW-0732">Signal</keyword>
<feature type="chain" id="PRO_5015434074" evidence="12">
    <location>
        <begin position="22"/>
        <end position="801"/>
    </location>
</feature>
<dbReference type="AlphaFoldDB" id="A0A2T7BN77"/>
<keyword evidence="7 10" id="KW-0472">Membrane</keyword>
<keyword evidence="6 11" id="KW-0798">TonB box</keyword>
<protein>
    <submittedName>
        <fullName evidence="15">TonB-dependent receptor</fullName>
    </submittedName>
</protein>
<dbReference type="InterPro" id="IPR000531">
    <property type="entry name" value="Beta-barrel_TonB"/>
</dbReference>